<keyword evidence="1" id="KW-0812">Transmembrane</keyword>
<keyword evidence="1" id="KW-0472">Membrane</keyword>
<protein>
    <submittedName>
        <fullName evidence="2">Holin of 3TMs, for gene-transfer release</fullName>
    </submittedName>
</protein>
<organism evidence="2">
    <name type="scientific">uncultured Caudovirales phage</name>
    <dbReference type="NCBI Taxonomy" id="2100421"/>
    <lineage>
        <taxon>Viruses</taxon>
        <taxon>Duplodnaviria</taxon>
        <taxon>Heunggongvirae</taxon>
        <taxon>Uroviricota</taxon>
        <taxon>Caudoviricetes</taxon>
        <taxon>Peduoviridae</taxon>
        <taxon>Maltschvirus</taxon>
        <taxon>Maltschvirus maltsch</taxon>
    </lineage>
</organism>
<name>A0A6J5M2N5_9CAUD</name>
<feature type="transmembrane region" description="Helical" evidence="1">
    <location>
        <begin position="77"/>
        <end position="104"/>
    </location>
</feature>
<sequence length="140" mass="15233">MAVDPISAVLDIGGKLIDRLWPDATQAAEAKLELLKMQQTGELAQLAAETELAKGQLEVNQAEAGSSNLFVAGWRPWIGWVCGVAFSYHFVVQPLLAFILAATGYPVTLPTFNMDALYTVLLGMLGLGSMRTFEKYKKVN</sequence>
<gene>
    <name evidence="2" type="ORF">UFOVP354_43</name>
</gene>
<accession>A0A6J5M2N5</accession>
<evidence type="ECO:0000313" key="2">
    <source>
        <dbReference type="EMBL" id="CAB4139813.1"/>
    </source>
</evidence>
<reference evidence="2" key="1">
    <citation type="submission" date="2020-04" db="EMBL/GenBank/DDBJ databases">
        <authorList>
            <person name="Chiriac C."/>
            <person name="Salcher M."/>
            <person name="Ghai R."/>
            <person name="Kavagutti S V."/>
        </authorList>
    </citation>
    <scope>NUCLEOTIDE SEQUENCE</scope>
</reference>
<keyword evidence="1" id="KW-1133">Transmembrane helix</keyword>
<feature type="transmembrane region" description="Helical" evidence="1">
    <location>
        <begin position="116"/>
        <end position="133"/>
    </location>
</feature>
<proteinExistence type="predicted"/>
<dbReference type="Pfam" id="PF11351">
    <property type="entry name" value="GTA_holin_3TM"/>
    <property type="match status" value="1"/>
</dbReference>
<evidence type="ECO:0000256" key="1">
    <source>
        <dbReference type="SAM" id="Phobius"/>
    </source>
</evidence>
<dbReference type="InterPro" id="IPR021497">
    <property type="entry name" value="GTA_holin_3TM"/>
</dbReference>
<dbReference type="EMBL" id="LR796368">
    <property type="protein sequence ID" value="CAB4139813.1"/>
    <property type="molecule type" value="Genomic_DNA"/>
</dbReference>